<dbReference type="SUPFAM" id="SSF52266">
    <property type="entry name" value="SGNH hydrolase"/>
    <property type="match status" value="1"/>
</dbReference>
<keyword evidence="3" id="KW-0732">Signal</keyword>
<dbReference type="PROSITE" id="PS51318">
    <property type="entry name" value="TAT"/>
    <property type="match status" value="1"/>
</dbReference>
<comment type="subcellular location">
    <subcellularLocation>
        <location evidence="1">Secreted</location>
    </subcellularLocation>
</comment>
<dbReference type="EMBL" id="JBIAZU010000002">
    <property type="protein sequence ID" value="MFF5289691.1"/>
    <property type="molecule type" value="Genomic_DNA"/>
</dbReference>
<organism evidence="7 8">
    <name type="scientific">Paractinoplanes globisporus</name>
    <dbReference type="NCBI Taxonomy" id="113565"/>
    <lineage>
        <taxon>Bacteria</taxon>
        <taxon>Bacillati</taxon>
        <taxon>Actinomycetota</taxon>
        <taxon>Actinomycetes</taxon>
        <taxon>Micromonosporales</taxon>
        <taxon>Micromonosporaceae</taxon>
        <taxon>Paractinoplanes</taxon>
    </lineage>
</organism>
<feature type="region of interest" description="Disordered" evidence="4">
    <location>
        <begin position="626"/>
        <end position="657"/>
    </location>
</feature>
<name>A0ABW6W8R9_9ACTN</name>
<keyword evidence="2" id="KW-0964">Secreted</keyword>
<dbReference type="InterPro" id="IPR036465">
    <property type="entry name" value="vWFA_dom_sf"/>
</dbReference>
<comment type="caution">
    <text evidence="7">The sequence shown here is derived from an EMBL/GenBank/DDBJ whole genome shotgun (WGS) entry which is preliminary data.</text>
</comment>
<evidence type="ECO:0000256" key="2">
    <source>
        <dbReference type="ARBA" id="ARBA00022525"/>
    </source>
</evidence>
<dbReference type="Pfam" id="PF18911">
    <property type="entry name" value="PKD_4"/>
    <property type="match status" value="1"/>
</dbReference>
<dbReference type="Gene3D" id="3.40.50.1110">
    <property type="entry name" value="SGNH hydrolase"/>
    <property type="match status" value="1"/>
</dbReference>
<dbReference type="SMART" id="SM00327">
    <property type="entry name" value="VWA"/>
    <property type="match status" value="1"/>
</dbReference>
<dbReference type="CDD" id="cd00198">
    <property type="entry name" value="vWFA"/>
    <property type="match status" value="1"/>
</dbReference>
<dbReference type="PROSITE" id="PS50234">
    <property type="entry name" value="VWFA"/>
    <property type="match status" value="1"/>
</dbReference>
<evidence type="ECO:0000259" key="6">
    <source>
        <dbReference type="PROSITE" id="PS50234"/>
    </source>
</evidence>
<dbReference type="InterPro" id="IPR002035">
    <property type="entry name" value="VWF_A"/>
</dbReference>
<evidence type="ECO:0000256" key="3">
    <source>
        <dbReference type="ARBA" id="ARBA00022729"/>
    </source>
</evidence>
<dbReference type="Gene3D" id="2.60.40.10">
    <property type="entry name" value="Immunoglobulins"/>
    <property type="match status" value="1"/>
</dbReference>
<evidence type="ECO:0000259" key="5">
    <source>
        <dbReference type="PROSITE" id="PS50093"/>
    </source>
</evidence>
<evidence type="ECO:0000256" key="1">
    <source>
        <dbReference type="ARBA" id="ARBA00004613"/>
    </source>
</evidence>
<dbReference type="InterPro" id="IPR037460">
    <property type="entry name" value="SEST-like"/>
</dbReference>
<gene>
    <name evidence="7" type="ORF">ACFY35_09645</name>
</gene>
<dbReference type="InterPro" id="IPR013783">
    <property type="entry name" value="Ig-like_fold"/>
</dbReference>
<dbReference type="Pfam" id="PF13472">
    <property type="entry name" value="Lipase_GDSL_2"/>
    <property type="match status" value="1"/>
</dbReference>
<dbReference type="InterPro" id="IPR000601">
    <property type="entry name" value="PKD_dom"/>
</dbReference>
<dbReference type="InterPro" id="IPR056861">
    <property type="entry name" value="HMCN1-like_VWA"/>
</dbReference>
<dbReference type="SUPFAM" id="SSF49299">
    <property type="entry name" value="PKD domain"/>
    <property type="match status" value="1"/>
</dbReference>
<dbReference type="Gene3D" id="3.40.50.410">
    <property type="entry name" value="von Willebrand factor, type A domain"/>
    <property type="match status" value="1"/>
</dbReference>
<evidence type="ECO:0000256" key="4">
    <source>
        <dbReference type="SAM" id="MobiDB-lite"/>
    </source>
</evidence>
<dbReference type="PANTHER" id="PTHR37981">
    <property type="entry name" value="LIPASE 2"/>
    <property type="match status" value="1"/>
</dbReference>
<dbReference type="RefSeq" id="WP_084699538.1">
    <property type="nucleotide sequence ID" value="NZ_JBIAZU010000002.1"/>
</dbReference>
<proteinExistence type="predicted"/>
<sequence>MGHRRIALITATVVAAAAGIVGFSLRPEAQAATREQPIKIVVVGDSYSSGNGAGSYTALSGCFRSTNNWAMRYARTLSANGYAPEVVNRACSGGVIKTLTSKRPLKPFSYPSGIACPKQAPDETVARLSDGKCQGTLDAQIDSVGADTDLVLLTFGGDDVEFSEIVKQCFIVGLRDPGHCRTHVNDAETGLAGVRANLTDAFAKLRAKLRPDAQIVLLGYPQLIGSYSYVLKSHNLLHEVTDTYDAGTNVRKLGVDGRTAQQAAVAAANTAAGKPFVTYIDNVIGTFDGHEPDPRPTHSNPQSWLNEKLATLTTDEWYHPNSAGHDAYAALLAARNSFGAGHPAAEGGSLDLAFVIDTTGSMSSTIDAVKNQVDAVADKLAAGTSSYRMAVVSFRDQPDYTGDPDDYAGRVDQGFTSDSGVVKSAVATLTANGGGDTPESAYSGIASALNLDWRPGVKKEVIVFTDAPAHDPEPVSGLTAAKVIAHANAIDPAVINVVDTGAADNLKPLADGTGGKVLEATGTADVAGAIGDIVQSSVTAPYAWVGEGYLGATGKPVAFDASGSFDPAGGTLSYGWDFDNDGTVDKTTATPTVSWTYPGKYQGLVKVTVTSSSGQAAAATAPVVVDEDGDGVPAGSDNCPATANPDQNDEDADGQGDACDVTPGFPSVDIDGVTIESAVNAAPVAAPDEFTVPQGRQLVVAAPGVLNGDTDSDTGDTLTAAPATAAKHGTVALKADGSFAYTPSPSFTGDDTFGYVAVDPSGARSAPATVTVHVTAPAPPTRQRLVFTVSGRHGDVVSGTVVAGAYQVTTKGGRTTIRGTATIRDGRGRPIKVTITADGTRRNASSTVRIVDYAKRSRTYTGTGTLDAGSTATIGQFKHHREYRFSFVLMTGAR</sequence>
<dbReference type="PROSITE" id="PS50093">
    <property type="entry name" value="PKD"/>
    <property type="match status" value="1"/>
</dbReference>
<feature type="domain" description="PKD" evidence="5">
    <location>
        <begin position="540"/>
        <end position="625"/>
    </location>
</feature>
<accession>A0ABW6W8R9</accession>
<protein>
    <submittedName>
        <fullName evidence="7">Ig-like domain-containing protein</fullName>
    </submittedName>
</protein>
<dbReference type="Pfam" id="PF25106">
    <property type="entry name" value="VWA_4"/>
    <property type="match status" value="1"/>
</dbReference>
<dbReference type="CDD" id="cd01823">
    <property type="entry name" value="SEST_like"/>
    <property type="match status" value="1"/>
</dbReference>
<dbReference type="Gene3D" id="2.60.40.2810">
    <property type="match status" value="1"/>
</dbReference>
<evidence type="ECO:0000313" key="7">
    <source>
        <dbReference type="EMBL" id="MFF5289691.1"/>
    </source>
</evidence>
<keyword evidence="8" id="KW-1185">Reference proteome</keyword>
<dbReference type="InterPro" id="IPR036514">
    <property type="entry name" value="SGNH_hydro_sf"/>
</dbReference>
<dbReference type="PANTHER" id="PTHR37981:SF1">
    <property type="entry name" value="SGNH HYDROLASE-TYPE ESTERASE DOMAIN-CONTAINING PROTEIN"/>
    <property type="match status" value="1"/>
</dbReference>
<feature type="domain" description="VWFA" evidence="6">
    <location>
        <begin position="351"/>
        <end position="538"/>
    </location>
</feature>
<dbReference type="InterPro" id="IPR035986">
    <property type="entry name" value="PKD_dom_sf"/>
</dbReference>
<dbReference type="InterPro" id="IPR013830">
    <property type="entry name" value="SGNH_hydro"/>
</dbReference>
<dbReference type="CDD" id="cd00146">
    <property type="entry name" value="PKD"/>
    <property type="match status" value="1"/>
</dbReference>
<evidence type="ECO:0000313" key="8">
    <source>
        <dbReference type="Proteomes" id="UP001602245"/>
    </source>
</evidence>
<dbReference type="Pfam" id="PF17963">
    <property type="entry name" value="Big_9"/>
    <property type="match status" value="1"/>
</dbReference>
<reference evidence="7 8" key="1">
    <citation type="submission" date="2024-10" db="EMBL/GenBank/DDBJ databases">
        <title>The Natural Products Discovery Center: Release of the First 8490 Sequenced Strains for Exploring Actinobacteria Biosynthetic Diversity.</title>
        <authorList>
            <person name="Kalkreuter E."/>
            <person name="Kautsar S.A."/>
            <person name="Yang D."/>
            <person name="Bader C.D."/>
            <person name="Teijaro C.N."/>
            <person name="Fluegel L."/>
            <person name="Davis C.M."/>
            <person name="Simpson J.R."/>
            <person name="Lauterbach L."/>
            <person name="Steele A.D."/>
            <person name="Gui C."/>
            <person name="Meng S."/>
            <person name="Li G."/>
            <person name="Viehrig K."/>
            <person name="Ye F."/>
            <person name="Su P."/>
            <person name="Kiefer A.F."/>
            <person name="Nichols A."/>
            <person name="Cepeda A.J."/>
            <person name="Yan W."/>
            <person name="Fan B."/>
            <person name="Jiang Y."/>
            <person name="Adhikari A."/>
            <person name="Zheng C.-J."/>
            <person name="Schuster L."/>
            <person name="Cowan T.M."/>
            <person name="Smanski M.J."/>
            <person name="Chevrette M.G."/>
            <person name="De Carvalho L.P.S."/>
            <person name="Shen B."/>
        </authorList>
    </citation>
    <scope>NUCLEOTIDE SEQUENCE [LARGE SCALE GENOMIC DNA]</scope>
    <source>
        <strain evidence="7 8">NPDC000087</strain>
    </source>
</reference>
<dbReference type="Proteomes" id="UP001602245">
    <property type="component" value="Unassembled WGS sequence"/>
</dbReference>
<dbReference type="SUPFAM" id="SSF53300">
    <property type="entry name" value="vWA-like"/>
    <property type="match status" value="1"/>
</dbReference>
<dbReference type="InterPro" id="IPR006311">
    <property type="entry name" value="TAT_signal"/>
</dbReference>